<evidence type="ECO:0000313" key="3">
    <source>
        <dbReference type="EMBL" id="QUC23107.1"/>
    </source>
</evidence>
<accession>A0A8E5MKX0</accession>
<gene>
    <name evidence="3" type="ORF">UV8b_07348</name>
</gene>
<dbReference type="SUPFAM" id="SSF52833">
    <property type="entry name" value="Thioredoxin-like"/>
    <property type="match status" value="1"/>
</dbReference>
<dbReference type="CDD" id="cd00570">
    <property type="entry name" value="GST_N_family"/>
    <property type="match status" value="1"/>
</dbReference>
<protein>
    <recommendedName>
        <fullName evidence="5">Glutathione S-transferase</fullName>
    </recommendedName>
</protein>
<feature type="domain" description="GST N-terminal" evidence="1">
    <location>
        <begin position="8"/>
        <end position="78"/>
    </location>
</feature>
<dbReference type="Gene3D" id="3.40.30.110">
    <property type="match status" value="2"/>
</dbReference>
<dbReference type="Gene3D" id="1.20.1050.10">
    <property type="match status" value="1"/>
</dbReference>
<evidence type="ECO:0000313" key="4">
    <source>
        <dbReference type="Proteomes" id="UP000027002"/>
    </source>
</evidence>
<dbReference type="AlphaFoldDB" id="A0A8E5MKX0"/>
<dbReference type="InterPro" id="IPR036282">
    <property type="entry name" value="Glutathione-S-Trfase_C_sf"/>
</dbReference>
<proteinExistence type="predicted"/>
<dbReference type="RefSeq" id="XP_043000780.1">
    <property type="nucleotide sequence ID" value="XM_043144845.1"/>
</dbReference>
<dbReference type="Pfam" id="PF25907">
    <property type="entry name" value="DUF7962"/>
    <property type="match status" value="1"/>
</dbReference>
<dbReference type="Proteomes" id="UP000027002">
    <property type="component" value="Chromosome 6"/>
</dbReference>
<keyword evidence="4" id="KW-1185">Reference proteome</keyword>
<organism evidence="3 4">
    <name type="scientific">Ustilaginoidea virens</name>
    <name type="common">Rice false smut fungus</name>
    <name type="synonym">Villosiclava virens</name>
    <dbReference type="NCBI Taxonomy" id="1159556"/>
    <lineage>
        <taxon>Eukaryota</taxon>
        <taxon>Fungi</taxon>
        <taxon>Dikarya</taxon>
        <taxon>Ascomycota</taxon>
        <taxon>Pezizomycotina</taxon>
        <taxon>Sordariomycetes</taxon>
        <taxon>Hypocreomycetidae</taxon>
        <taxon>Hypocreales</taxon>
        <taxon>Clavicipitaceae</taxon>
        <taxon>Ustilaginoidea</taxon>
    </lineage>
</organism>
<dbReference type="InterPro" id="IPR036249">
    <property type="entry name" value="Thioredoxin-like_sf"/>
</dbReference>
<dbReference type="KEGG" id="uvi:66068125"/>
<dbReference type="SUPFAM" id="SSF47616">
    <property type="entry name" value="GST C-terminal domain-like"/>
    <property type="match status" value="1"/>
</dbReference>
<evidence type="ECO:0000259" key="1">
    <source>
        <dbReference type="Pfam" id="PF13417"/>
    </source>
</evidence>
<dbReference type="InterPro" id="IPR058268">
    <property type="entry name" value="DUF7962"/>
</dbReference>
<dbReference type="InterPro" id="IPR004045">
    <property type="entry name" value="Glutathione_S-Trfase_N"/>
</dbReference>
<sequence length="332" mass="36968">MPDENIVLYHYAYSPYARRIVWYLTLRGIPYAECVQPPMMPRPDIARLGIEHRRIPILSIGRDVYLDSRLQLQKLENLSTSAPRLGARGADQRAVERLLCSLMTDAGVFAWAAALLPADLPLLQDPAFQRDREDYFGDVRTAEADARVQPVALRELASVFKLLETTLLADNRDWVLNTERPGLADIEAVWPLHWMAGIPGALPRESFSPSAYPKVYAWMERFRGAVRAAGRRLGTPRRLSGQEAARLIVGSAYHEAEGAVDATDFEVASLRLVKGDRVTVGPTDFGSGRRDVATLVGIDDEQVVFETKGEDGTVRVHAPRHGFRLGKAEARL</sequence>
<dbReference type="GeneID" id="66068125"/>
<feature type="domain" description="DUF7962" evidence="2">
    <location>
        <begin position="112"/>
        <end position="229"/>
    </location>
</feature>
<dbReference type="Pfam" id="PF13417">
    <property type="entry name" value="GST_N_3"/>
    <property type="match status" value="1"/>
</dbReference>
<dbReference type="OrthoDB" id="202840at2759"/>
<evidence type="ECO:0000259" key="2">
    <source>
        <dbReference type="Pfam" id="PF25907"/>
    </source>
</evidence>
<reference evidence="3" key="1">
    <citation type="submission" date="2020-03" db="EMBL/GenBank/DDBJ databases">
        <title>A mixture of massive structural variations and highly conserved coding sequences in Ustilaginoidea virens genome.</title>
        <authorList>
            <person name="Zhang K."/>
            <person name="Zhao Z."/>
            <person name="Zhang Z."/>
            <person name="Li Y."/>
            <person name="Hsiang T."/>
            <person name="Sun W."/>
        </authorList>
    </citation>
    <scope>NUCLEOTIDE SEQUENCE</scope>
    <source>
        <strain evidence="3">UV-8b</strain>
    </source>
</reference>
<evidence type="ECO:0008006" key="5">
    <source>
        <dbReference type="Google" id="ProtNLM"/>
    </source>
</evidence>
<dbReference type="EMBL" id="CP072758">
    <property type="protein sequence ID" value="QUC23107.1"/>
    <property type="molecule type" value="Genomic_DNA"/>
</dbReference>
<name>A0A8E5MKX0_USTVR</name>